<dbReference type="InterPro" id="IPR029044">
    <property type="entry name" value="Nucleotide-diphossugar_trans"/>
</dbReference>
<sequence length="311" mass="35214">MPFFSVIIPLFNKAEYVERTLNSVLLQSFDDFEVIIVNDGSTDNSLKIAESFTDDRIVIYSKDNKGVSTARNYGVTKATSNYIAFLDADDIWKPNHLNALHNLIVDMPSCALYCMGYIKQKSEKSKIRAQFGTIADGYKGVVSGYFKNSLPFTIAGMGAVAVNKAKFIEVGGFTEGVTHGEDIELWTTLALQGKVALYNIVTVTHLINIKGRVSNLKIDDKVFPDFNQFNEAERKSKDLKVYLDNNRYAIALAYRLAKDSKNYKFWKNQIELENLNKKQKLLLKLPVGLVVTLKEIHQFLLEKGFYISTFR</sequence>
<accession>A3U4F3</accession>
<dbReference type="eggNOG" id="COG1215">
    <property type="taxonomic scope" value="Bacteria"/>
</dbReference>
<evidence type="ECO:0000259" key="1">
    <source>
        <dbReference type="Pfam" id="PF00535"/>
    </source>
</evidence>
<dbReference type="GO" id="GO:0016758">
    <property type="term" value="F:hexosyltransferase activity"/>
    <property type="evidence" value="ECO:0007669"/>
    <property type="project" value="UniProtKB-ARBA"/>
</dbReference>
<dbReference type="GeneID" id="89451844"/>
<evidence type="ECO:0000313" key="3">
    <source>
        <dbReference type="Proteomes" id="UP000002297"/>
    </source>
</evidence>
<dbReference type="SUPFAM" id="SSF53448">
    <property type="entry name" value="Nucleotide-diphospho-sugar transferases"/>
    <property type="match status" value="1"/>
</dbReference>
<dbReference type="Gene3D" id="3.90.550.10">
    <property type="entry name" value="Spore Coat Polysaccharide Biosynthesis Protein SpsA, Chain A"/>
    <property type="match status" value="1"/>
</dbReference>
<gene>
    <name evidence="2" type="ordered locus">CA2559_00155</name>
</gene>
<organism evidence="2 3">
    <name type="scientific">Croceibacter atlanticus (strain ATCC BAA-628 / JCM 21780 / CIP 108009 / IAM 15332 / KCTC 12090 / HTCC2559)</name>
    <dbReference type="NCBI Taxonomy" id="216432"/>
    <lineage>
        <taxon>Bacteria</taxon>
        <taxon>Pseudomonadati</taxon>
        <taxon>Bacteroidota</taxon>
        <taxon>Flavobacteriia</taxon>
        <taxon>Flavobacteriales</taxon>
        <taxon>Flavobacteriaceae</taxon>
        <taxon>Croceibacter</taxon>
    </lineage>
</organism>
<dbReference type="CDD" id="cd00761">
    <property type="entry name" value="Glyco_tranf_GTA_type"/>
    <property type="match status" value="1"/>
</dbReference>
<feature type="domain" description="Glycosyltransferase 2-like" evidence="1">
    <location>
        <begin position="5"/>
        <end position="139"/>
    </location>
</feature>
<dbReference type="InterPro" id="IPR001173">
    <property type="entry name" value="Glyco_trans_2-like"/>
</dbReference>
<keyword evidence="3" id="KW-1185">Reference proteome</keyword>
<dbReference type="RefSeq" id="WP_013185802.1">
    <property type="nucleotide sequence ID" value="NC_014230.1"/>
</dbReference>
<proteinExistence type="predicted"/>
<dbReference type="EMBL" id="CP002046">
    <property type="protein sequence ID" value="EAP87120.1"/>
    <property type="molecule type" value="Genomic_DNA"/>
</dbReference>
<dbReference type="CAZy" id="GT2">
    <property type="family name" value="Glycosyltransferase Family 2"/>
</dbReference>
<dbReference type="AlphaFoldDB" id="A3U4F3"/>
<name>A3U4F3_CROAH</name>
<dbReference type="Proteomes" id="UP000002297">
    <property type="component" value="Chromosome"/>
</dbReference>
<dbReference type="KEGG" id="cat:CA2559_00155"/>
<protein>
    <submittedName>
        <fullName evidence="2">Putative fucosyl transferase</fullName>
    </submittedName>
</protein>
<dbReference type="Pfam" id="PF00535">
    <property type="entry name" value="Glycos_transf_2"/>
    <property type="match status" value="1"/>
</dbReference>
<keyword evidence="2" id="KW-0808">Transferase</keyword>
<evidence type="ECO:0000313" key="2">
    <source>
        <dbReference type="EMBL" id="EAP87120.1"/>
    </source>
</evidence>
<dbReference type="STRING" id="216432.CA2559_00155"/>
<dbReference type="PANTHER" id="PTHR22916">
    <property type="entry name" value="GLYCOSYLTRANSFERASE"/>
    <property type="match status" value="1"/>
</dbReference>
<dbReference type="OrthoDB" id="6307329at2"/>
<reference evidence="2 3" key="1">
    <citation type="journal article" date="2010" name="J. Bacteriol.">
        <title>The complete genome sequence of Croceibacter atlanticus HTCC2559T.</title>
        <authorList>
            <person name="Oh H.M."/>
            <person name="Kang I."/>
            <person name="Ferriera S."/>
            <person name="Giovannoni S.J."/>
            <person name="Cho J.C."/>
        </authorList>
    </citation>
    <scope>NUCLEOTIDE SEQUENCE [LARGE SCALE GENOMIC DNA]</scope>
    <source>
        <strain evidence="3">ATCC BAA-628 / HTCC2559 / KCTC 12090</strain>
    </source>
</reference>
<dbReference type="HOGENOM" id="CLU_025996_0_0_10"/>